<dbReference type="AlphaFoldDB" id="A0A2V3TYL4"/>
<accession>A0A2V3TYL4</accession>
<organism evidence="2 3">
    <name type="scientific">Chelatococcus asaccharovorans</name>
    <dbReference type="NCBI Taxonomy" id="28210"/>
    <lineage>
        <taxon>Bacteria</taxon>
        <taxon>Pseudomonadati</taxon>
        <taxon>Pseudomonadota</taxon>
        <taxon>Alphaproteobacteria</taxon>
        <taxon>Hyphomicrobiales</taxon>
        <taxon>Chelatococcaceae</taxon>
        <taxon>Chelatococcus</taxon>
    </lineage>
</organism>
<dbReference type="EMBL" id="QJJK01000011">
    <property type="protein sequence ID" value="PXW54612.1"/>
    <property type="molecule type" value="Genomic_DNA"/>
</dbReference>
<comment type="caution">
    <text evidence="2">The sequence shown here is derived from an EMBL/GenBank/DDBJ whole genome shotgun (WGS) entry which is preliminary data.</text>
</comment>
<dbReference type="PROSITE" id="PS51186">
    <property type="entry name" value="GNAT"/>
    <property type="match status" value="1"/>
</dbReference>
<dbReference type="Pfam" id="PF18014">
    <property type="entry name" value="Acetyltransf_18"/>
    <property type="match status" value="1"/>
</dbReference>
<reference evidence="2 3" key="1">
    <citation type="submission" date="2018-05" db="EMBL/GenBank/DDBJ databases">
        <title>Genomic Encyclopedia of Type Strains, Phase IV (KMG-IV): sequencing the most valuable type-strain genomes for metagenomic binning, comparative biology and taxonomic classification.</title>
        <authorList>
            <person name="Goeker M."/>
        </authorList>
    </citation>
    <scope>NUCLEOTIDE SEQUENCE [LARGE SCALE GENOMIC DNA]</scope>
    <source>
        <strain evidence="2 3">DSM 6462</strain>
    </source>
</reference>
<dbReference type="InterPro" id="IPR000182">
    <property type="entry name" value="GNAT_dom"/>
</dbReference>
<dbReference type="InterPro" id="IPR016181">
    <property type="entry name" value="Acyl_CoA_acyltransferase"/>
</dbReference>
<dbReference type="Gene3D" id="3.40.630.90">
    <property type="match status" value="1"/>
</dbReference>
<proteinExistence type="predicted"/>
<dbReference type="SUPFAM" id="SSF55729">
    <property type="entry name" value="Acyl-CoA N-acyltransferases (Nat)"/>
    <property type="match status" value="1"/>
</dbReference>
<dbReference type="Pfam" id="PF13508">
    <property type="entry name" value="Acetyltransf_7"/>
    <property type="match status" value="1"/>
</dbReference>
<dbReference type="InterPro" id="IPR041496">
    <property type="entry name" value="YitH/HolE_GNAT"/>
</dbReference>
<dbReference type="CDD" id="cd04301">
    <property type="entry name" value="NAT_SF"/>
    <property type="match status" value="1"/>
</dbReference>
<dbReference type="OrthoDB" id="8453373at2"/>
<dbReference type="Proteomes" id="UP000248021">
    <property type="component" value="Unassembled WGS sequence"/>
</dbReference>
<evidence type="ECO:0000259" key="1">
    <source>
        <dbReference type="PROSITE" id="PS51186"/>
    </source>
</evidence>
<dbReference type="Gene3D" id="3.40.630.30">
    <property type="match status" value="1"/>
</dbReference>
<evidence type="ECO:0000313" key="2">
    <source>
        <dbReference type="EMBL" id="PXW54612.1"/>
    </source>
</evidence>
<dbReference type="PANTHER" id="PTHR47237">
    <property type="entry name" value="SLL0310 PROTEIN"/>
    <property type="match status" value="1"/>
</dbReference>
<keyword evidence="2" id="KW-0808">Transferase</keyword>
<protein>
    <submittedName>
        <fullName evidence="2">Acetyltransferase (GNAT) family protein</fullName>
    </submittedName>
</protein>
<feature type="domain" description="N-acetyltransferase" evidence="1">
    <location>
        <begin position="12"/>
        <end position="146"/>
    </location>
</feature>
<dbReference type="PANTHER" id="PTHR47237:SF2">
    <property type="entry name" value="BLL4206 PROTEIN"/>
    <property type="match status" value="1"/>
</dbReference>
<keyword evidence="3" id="KW-1185">Reference proteome</keyword>
<dbReference type="GO" id="GO:0016747">
    <property type="term" value="F:acyltransferase activity, transferring groups other than amino-acyl groups"/>
    <property type="evidence" value="ECO:0007669"/>
    <property type="project" value="InterPro"/>
</dbReference>
<dbReference type="InterPro" id="IPR052729">
    <property type="entry name" value="Acyl/Acetyltrans_Enzymes"/>
</dbReference>
<name>A0A2V3TYL4_9HYPH</name>
<dbReference type="RefSeq" id="WP_110377076.1">
    <property type="nucleotide sequence ID" value="NZ_JAHBRY010000001.1"/>
</dbReference>
<evidence type="ECO:0000313" key="3">
    <source>
        <dbReference type="Proteomes" id="UP000248021"/>
    </source>
</evidence>
<gene>
    <name evidence="2" type="ORF">C7450_111143</name>
</gene>
<sequence>MGATEAITLDGVSLGRLQPGEAAAGLALSDAAGWNQTADDWRLFLAMADVFAARAPDGPVVATAALLPYASAAWISLVLVHADWRRRGLATALMRHCLDVADQRSLTCWLDATPAGATVYEQLGFRPAGELVRLRRKAAGLSKPDTPRGCGAGDVAALVAADAAAFGFSRAAVLTEMAGRAGSQLYRKGEAIALVRDGRKARQLGPILAPDEARATALVDDILAGEAGELVIDLAADRGVLRAHLIARGFVEERPFLRMLRGAHHVAGIGEEFMAGAGPEYG</sequence>